<keyword evidence="7" id="KW-1015">Disulfide bond</keyword>
<dbReference type="Gene3D" id="3.40.50.1820">
    <property type="entry name" value="alpha/beta hydrolase"/>
    <property type="match status" value="1"/>
</dbReference>
<dbReference type="AlphaFoldDB" id="A0A502DJH9"/>
<feature type="compositionally biased region" description="Polar residues" evidence="8">
    <location>
        <begin position="157"/>
        <end position="170"/>
    </location>
</feature>
<proteinExistence type="inferred from homology"/>
<dbReference type="EMBL" id="RCZI01000005">
    <property type="protein sequence ID" value="TPG25458.1"/>
    <property type="molecule type" value="Genomic_DNA"/>
</dbReference>
<protein>
    <submittedName>
        <fullName evidence="9">Tannase/feruloyl esterase family alpha/beta hydrolase</fullName>
    </submittedName>
</protein>
<dbReference type="GO" id="GO:0052689">
    <property type="term" value="F:carboxylic ester hydrolase activity"/>
    <property type="evidence" value="ECO:0007669"/>
    <property type="project" value="UniProtKB-KW"/>
</dbReference>
<evidence type="ECO:0000256" key="4">
    <source>
        <dbReference type="ARBA" id="ARBA00022729"/>
    </source>
</evidence>
<dbReference type="InterPro" id="IPR029058">
    <property type="entry name" value="AB_hydrolase_fold"/>
</dbReference>
<dbReference type="InterPro" id="IPR011118">
    <property type="entry name" value="Tannase/feruloyl_esterase"/>
</dbReference>
<evidence type="ECO:0000313" key="9">
    <source>
        <dbReference type="EMBL" id="TPG25458.1"/>
    </source>
</evidence>
<dbReference type="SUPFAM" id="SSF53474">
    <property type="entry name" value="alpha/beta-Hydrolases"/>
    <property type="match status" value="1"/>
</dbReference>
<reference evidence="9 10" key="1">
    <citation type="journal article" date="2019" name="Environ. Microbiol.">
        <title>Species interactions and distinct microbial communities in high Arctic permafrost affected cryosols are associated with the CH4 and CO2 gas fluxes.</title>
        <authorList>
            <person name="Altshuler I."/>
            <person name="Hamel J."/>
            <person name="Turney S."/>
            <person name="Magnuson E."/>
            <person name="Levesque R."/>
            <person name="Greer C."/>
            <person name="Whyte L.G."/>
        </authorList>
    </citation>
    <scope>NUCLEOTIDE SEQUENCE [LARGE SCALE GENOMIC DNA]</scope>
    <source>
        <strain evidence="9 10">S06.C</strain>
    </source>
</reference>
<evidence type="ECO:0000256" key="1">
    <source>
        <dbReference type="ARBA" id="ARBA00006249"/>
    </source>
</evidence>
<dbReference type="PANTHER" id="PTHR33938">
    <property type="entry name" value="FERULOYL ESTERASE B-RELATED"/>
    <property type="match status" value="1"/>
</dbReference>
<dbReference type="GO" id="GO:0046872">
    <property type="term" value="F:metal ion binding"/>
    <property type="evidence" value="ECO:0007669"/>
    <property type="project" value="UniProtKB-KW"/>
</dbReference>
<gene>
    <name evidence="9" type="ORF">EAH82_18165</name>
</gene>
<keyword evidence="4" id="KW-0732">Signal</keyword>
<keyword evidence="5 9" id="KW-0378">Hydrolase</keyword>
<accession>A0A502DJH9</accession>
<evidence type="ECO:0000256" key="7">
    <source>
        <dbReference type="ARBA" id="ARBA00023157"/>
    </source>
</evidence>
<name>A0A502DJH9_9BURK</name>
<keyword evidence="6" id="KW-0106">Calcium</keyword>
<dbReference type="RefSeq" id="WP_140844182.1">
    <property type="nucleotide sequence ID" value="NZ_RCZI01000005.1"/>
</dbReference>
<comment type="caution">
    <text evidence="9">The sequence shown here is derived from an EMBL/GenBank/DDBJ whole genome shotgun (WGS) entry which is preliminary data.</text>
</comment>
<dbReference type="PROSITE" id="PS51257">
    <property type="entry name" value="PROKAR_LIPOPROTEIN"/>
    <property type="match status" value="1"/>
</dbReference>
<evidence type="ECO:0000256" key="5">
    <source>
        <dbReference type="ARBA" id="ARBA00022801"/>
    </source>
</evidence>
<keyword evidence="2" id="KW-0719">Serine esterase</keyword>
<evidence type="ECO:0000313" key="10">
    <source>
        <dbReference type="Proteomes" id="UP000319212"/>
    </source>
</evidence>
<dbReference type="Pfam" id="PF07519">
    <property type="entry name" value="Tannase"/>
    <property type="match status" value="1"/>
</dbReference>
<dbReference type="OrthoDB" id="7062032at2"/>
<evidence type="ECO:0000256" key="2">
    <source>
        <dbReference type="ARBA" id="ARBA00022487"/>
    </source>
</evidence>
<evidence type="ECO:0000256" key="8">
    <source>
        <dbReference type="SAM" id="MobiDB-lite"/>
    </source>
</evidence>
<comment type="similarity">
    <text evidence="1">Belongs to the tannase family.</text>
</comment>
<dbReference type="Proteomes" id="UP000319212">
    <property type="component" value="Unassembled WGS sequence"/>
</dbReference>
<evidence type="ECO:0000256" key="6">
    <source>
        <dbReference type="ARBA" id="ARBA00022837"/>
    </source>
</evidence>
<dbReference type="PANTHER" id="PTHR33938:SF15">
    <property type="entry name" value="FERULOYL ESTERASE B-RELATED"/>
    <property type="match status" value="1"/>
</dbReference>
<sequence length="589" mass="62336">MRAGLYWMGIAVGLGIAACGGSGSEPPPFAVTPSLTAEQACSALSTLNETTSSPNGTYRVNVTSAVLVPAAAATATLAQQPEHCQVQGSMNDRVSPVNGQRYAIKFNLRLPSSSAWNGRFFMMGGGGTNGTLGDARGALPGAGQTENALSRGFAVVSTDSGHDNATNNDPNDGGIGSFSRDPQSRRDYYYDSYDHVTQAGKRFVQRYYGKAADRSYFVGCSEGGREALLMAERYPSYYDGIISGAPNISAVRSASPQIVQDLAKLARDSGIPDNGGLPSIHKTYSDSDVQLVSSAVLQACDALDGLKDGMVGDPQACTTARVRPELERLICSGAKAADCLTALQVAVFPQIMEGAFNSKGQQIASGWNWDAGIGGSANGVVNQGWRSWFFGSFGGAVSNSPKLISHNLPYVAVTPPPVLKVAEIPEWMLNYDYRSLSEDPAVNYPASGIYTDPPGVVFTAYGAGNEYRNRGSKLLVYHGLADSAIAFSGTVKWFEQTQAKTNAQDFVRFYPVPGMNHCAGGPATDKFEMLTPLVDWVEKGIAPNAIIAEASNPAYFAVPSRSRPLCPFPTVPTYNGTGNVDSAASFSCR</sequence>
<feature type="region of interest" description="Disordered" evidence="8">
    <location>
        <begin position="157"/>
        <end position="181"/>
    </location>
</feature>
<keyword evidence="3" id="KW-0479">Metal-binding</keyword>
<evidence type="ECO:0000256" key="3">
    <source>
        <dbReference type="ARBA" id="ARBA00022723"/>
    </source>
</evidence>
<organism evidence="9 10">
    <name type="scientific">Variovorax guangxiensis</name>
    <dbReference type="NCBI Taxonomy" id="1775474"/>
    <lineage>
        <taxon>Bacteria</taxon>
        <taxon>Pseudomonadati</taxon>
        <taxon>Pseudomonadota</taxon>
        <taxon>Betaproteobacteria</taxon>
        <taxon>Burkholderiales</taxon>
        <taxon>Comamonadaceae</taxon>
        <taxon>Variovorax</taxon>
    </lineage>
</organism>